<dbReference type="Proteomes" id="UP000465622">
    <property type="component" value="Chromosome"/>
</dbReference>
<proteinExistence type="predicted"/>
<name>A0ABM7HMC1_MYCME</name>
<dbReference type="EMBL" id="AP022567">
    <property type="protein sequence ID" value="BBX31654.1"/>
    <property type="molecule type" value="Genomic_DNA"/>
</dbReference>
<evidence type="ECO:0000313" key="2">
    <source>
        <dbReference type="Proteomes" id="UP000465622"/>
    </source>
</evidence>
<sequence length="118" mass="12622">MRGAFELDDAQLPNHSDITVCGGGPQAPQATTPGILHGRFVDPCARAVHPITACATQGLCLVEEPQRYSGKAVDCSAGAAFPRGDDEDTRHIICAVPGFRPRFSELGMLERSARVRHP</sequence>
<gene>
    <name evidence="1" type="ORF">MMAGJ_09360</name>
</gene>
<accession>A0ABM7HMC1</accession>
<protein>
    <submittedName>
        <fullName evidence="1">Uncharacterized protein</fullName>
    </submittedName>
</protein>
<organism evidence="1 2">
    <name type="scientific">Mycolicibacterium mageritense</name>
    <name type="common">Mycobacterium mageritense</name>
    <dbReference type="NCBI Taxonomy" id="53462"/>
    <lineage>
        <taxon>Bacteria</taxon>
        <taxon>Bacillati</taxon>
        <taxon>Actinomycetota</taxon>
        <taxon>Actinomycetes</taxon>
        <taxon>Mycobacteriales</taxon>
        <taxon>Mycobacteriaceae</taxon>
        <taxon>Mycolicibacterium</taxon>
    </lineage>
</organism>
<evidence type="ECO:0000313" key="1">
    <source>
        <dbReference type="EMBL" id="BBX31654.1"/>
    </source>
</evidence>
<reference evidence="1 2" key="1">
    <citation type="journal article" date="2019" name="Emerg. Microbes Infect.">
        <title>Comprehensive subspecies identification of 175 nontuberculous mycobacteria species based on 7547 genomic profiles.</title>
        <authorList>
            <person name="Matsumoto Y."/>
            <person name="Kinjo T."/>
            <person name="Motooka D."/>
            <person name="Nabeya D."/>
            <person name="Jung N."/>
            <person name="Uechi K."/>
            <person name="Horii T."/>
            <person name="Iida T."/>
            <person name="Fujita J."/>
            <person name="Nakamura S."/>
        </authorList>
    </citation>
    <scope>NUCLEOTIDE SEQUENCE [LARGE SCALE GENOMIC DNA]</scope>
    <source>
        <strain evidence="1 2">JCM 12375</strain>
    </source>
</reference>
<keyword evidence="2" id="KW-1185">Reference proteome</keyword>